<comment type="caution">
    <text evidence="1">The sequence shown here is derived from an EMBL/GenBank/DDBJ whole genome shotgun (WGS) entry which is preliminary data.</text>
</comment>
<organism evidence="1">
    <name type="scientific">mine drainage metagenome</name>
    <dbReference type="NCBI Taxonomy" id="410659"/>
    <lineage>
        <taxon>unclassified sequences</taxon>
        <taxon>metagenomes</taxon>
        <taxon>ecological metagenomes</taxon>
    </lineage>
</organism>
<proteinExistence type="predicted"/>
<accession>E6QNU2</accession>
<protein>
    <submittedName>
        <fullName evidence="1">Uncharacterized protein</fullName>
    </submittedName>
</protein>
<evidence type="ECO:0000313" key="1">
    <source>
        <dbReference type="EMBL" id="CBI08913.1"/>
    </source>
</evidence>
<dbReference type="EMBL" id="CABQ01000291">
    <property type="protein sequence ID" value="CBI08913.1"/>
    <property type="molecule type" value="Genomic_DNA"/>
</dbReference>
<gene>
    <name evidence="1" type="ORF">CARN6_2440</name>
</gene>
<sequence length="24" mass="2723">MGLLFLLIVRVDVQRFSSAVSIRC</sequence>
<reference evidence="1" key="1">
    <citation type="submission" date="2009-10" db="EMBL/GenBank/DDBJ databases">
        <title>Diversity of trophic interactions inside an arsenic-rich microbial ecosystem.</title>
        <authorList>
            <person name="Bertin P.N."/>
            <person name="Heinrich-Salmeron A."/>
            <person name="Pelletier E."/>
            <person name="Goulhen-Chollet F."/>
            <person name="Arsene-Ploetze F."/>
            <person name="Gallien S."/>
            <person name="Calteau A."/>
            <person name="Vallenet D."/>
            <person name="Casiot C."/>
            <person name="Chane-Woon-Ming B."/>
            <person name="Giloteaux L."/>
            <person name="Barakat M."/>
            <person name="Bonnefoy V."/>
            <person name="Bruneel O."/>
            <person name="Chandler M."/>
            <person name="Cleiss J."/>
            <person name="Duran R."/>
            <person name="Elbaz-Poulichet F."/>
            <person name="Fonknechten N."/>
            <person name="Lauga B."/>
            <person name="Mornico D."/>
            <person name="Ortet P."/>
            <person name="Schaeffer C."/>
            <person name="Siguier P."/>
            <person name="Alexander Thil Smith A."/>
            <person name="Van Dorsselaer A."/>
            <person name="Weissenbach J."/>
            <person name="Medigue C."/>
            <person name="Le Paslier D."/>
        </authorList>
    </citation>
    <scope>NUCLEOTIDE SEQUENCE</scope>
</reference>
<dbReference type="AlphaFoldDB" id="E6QNU2"/>
<name>E6QNU2_9ZZZZ</name>